<feature type="compositionally biased region" description="Low complexity" evidence="1">
    <location>
        <begin position="51"/>
        <end position="62"/>
    </location>
</feature>
<organism evidence="2 3">
    <name type="scientific">Tetradesmus obliquus</name>
    <name type="common">Green alga</name>
    <name type="synonym">Acutodesmus obliquus</name>
    <dbReference type="NCBI Taxonomy" id="3088"/>
    <lineage>
        <taxon>Eukaryota</taxon>
        <taxon>Viridiplantae</taxon>
        <taxon>Chlorophyta</taxon>
        <taxon>core chlorophytes</taxon>
        <taxon>Chlorophyceae</taxon>
        <taxon>CS clade</taxon>
        <taxon>Sphaeropleales</taxon>
        <taxon>Scenedesmaceae</taxon>
        <taxon>Tetradesmus</taxon>
    </lineage>
</organism>
<feature type="compositionally biased region" description="Low complexity" evidence="1">
    <location>
        <begin position="69"/>
        <end position="78"/>
    </location>
</feature>
<evidence type="ECO:0000313" key="3">
    <source>
        <dbReference type="Proteomes" id="UP001244341"/>
    </source>
</evidence>
<gene>
    <name evidence="2" type="ORF">OEZ85_006637</name>
</gene>
<evidence type="ECO:0000313" key="2">
    <source>
        <dbReference type="EMBL" id="WIA13029.1"/>
    </source>
</evidence>
<feature type="region of interest" description="Disordered" evidence="1">
    <location>
        <begin position="49"/>
        <end position="90"/>
    </location>
</feature>
<keyword evidence="3" id="KW-1185">Reference proteome</keyword>
<evidence type="ECO:0000256" key="1">
    <source>
        <dbReference type="SAM" id="MobiDB-lite"/>
    </source>
</evidence>
<dbReference type="EMBL" id="CP126211">
    <property type="protein sequence ID" value="WIA13029.1"/>
    <property type="molecule type" value="Genomic_DNA"/>
</dbReference>
<feature type="compositionally biased region" description="Polar residues" evidence="1">
    <location>
        <begin position="79"/>
        <end position="90"/>
    </location>
</feature>
<reference evidence="2 3" key="1">
    <citation type="submission" date="2023-05" db="EMBL/GenBank/DDBJ databases">
        <title>A 100% complete, gapless, phased diploid assembly of the Scenedesmus obliquus UTEX 3031 genome.</title>
        <authorList>
            <person name="Biondi T.C."/>
            <person name="Hanschen E.R."/>
            <person name="Kwon T."/>
            <person name="Eng W."/>
            <person name="Kruse C.P.S."/>
            <person name="Koehler S.I."/>
            <person name="Kunde Y."/>
            <person name="Gleasner C.D."/>
            <person name="You Mak K.T."/>
            <person name="Polle J."/>
            <person name="Hovde B.T."/>
            <person name="Starkenburg S.R."/>
        </authorList>
    </citation>
    <scope>NUCLEOTIDE SEQUENCE [LARGE SCALE GENOMIC DNA]</scope>
    <source>
        <strain evidence="2 3">DOE0152z</strain>
    </source>
</reference>
<protein>
    <recommendedName>
        <fullName evidence="4">SMP domain-containing protein</fullName>
    </recommendedName>
</protein>
<proteinExistence type="predicted"/>
<dbReference type="Proteomes" id="UP001244341">
    <property type="component" value="Chromosome 4b"/>
</dbReference>
<accession>A0ABY8TV78</accession>
<sequence length="116" mass="12315">MHSAFTILSSSNPASCLLRPGAKHKNNASRQAVVCNWTRGGGRGGYLTPMGPAIQQQAGAAGRLQFNEQQQQQQQQQQRIPPQVNTQRSTGISVVDAAAKAAKELGKAAKQALQGH</sequence>
<name>A0ABY8TV78_TETOB</name>
<evidence type="ECO:0008006" key="4">
    <source>
        <dbReference type="Google" id="ProtNLM"/>
    </source>
</evidence>